<proteinExistence type="predicted"/>
<reference evidence="1 2" key="1">
    <citation type="journal article" date="2023" name="Mol. Biol. Evol.">
        <title>Genomics of Secondarily Temperate Adaptation in the Only Non-Antarctic Icefish.</title>
        <authorList>
            <person name="Rivera-Colon A.G."/>
            <person name="Rayamajhi N."/>
            <person name="Minhas B.F."/>
            <person name="Madrigal G."/>
            <person name="Bilyk K.T."/>
            <person name="Yoon V."/>
            <person name="Hune M."/>
            <person name="Gregory S."/>
            <person name="Cheng C.H.C."/>
            <person name="Catchen J.M."/>
        </authorList>
    </citation>
    <scope>NUCLEOTIDE SEQUENCE [LARGE SCALE GENOMIC DNA]</scope>
    <source>
        <tissue evidence="1">White muscle</tissue>
    </source>
</reference>
<accession>A0AAN8IFD3</accession>
<dbReference type="EMBL" id="JAURVH010001513">
    <property type="protein sequence ID" value="KAK5935739.1"/>
    <property type="molecule type" value="Genomic_DNA"/>
</dbReference>
<sequence length="68" mass="7624">MQSAYESQINTGSIASRVPRYRPVHVCSRGQRRRREGRTCCGHTPTGYNLICCVPLHGNCTGDQMIRS</sequence>
<keyword evidence="2" id="KW-1185">Reference proteome</keyword>
<name>A0AAN8IFD3_CHAGU</name>
<dbReference type="Proteomes" id="UP001331515">
    <property type="component" value="Unassembled WGS sequence"/>
</dbReference>
<evidence type="ECO:0000313" key="1">
    <source>
        <dbReference type="EMBL" id="KAK5935739.1"/>
    </source>
</evidence>
<gene>
    <name evidence="1" type="ORF">CgunFtcFv8_021076</name>
</gene>
<organism evidence="1 2">
    <name type="scientific">Champsocephalus gunnari</name>
    <name type="common">Mackerel icefish</name>
    <dbReference type="NCBI Taxonomy" id="52237"/>
    <lineage>
        <taxon>Eukaryota</taxon>
        <taxon>Metazoa</taxon>
        <taxon>Chordata</taxon>
        <taxon>Craniata</taxon>
        <taxon>Vertebrata</taxon>
        <taxon>Euteleostomi</taxon>
        <taxon>Actinopterygii</taxon>
        <taxon>Neopterygii</taxon>
        <taxon>Teleostei</taxon>
        <taxon>Neoteleostei</taxon>
        <taxon>Acanthomorphata</taxon>
        <taxon>Eupercaria</taxon>
        <taxon>Perciformes</taxon>
        <taxon>Notothenioidei</taxon>
        <taxon>Channichthyidae</taxon>
        <taxon>Champsocephalus</taxon>
    </lineage>
</organism>
<evidence type="ECO:0000313" key="2">
    <source>
        <dbReference type="Proteomes" id="UP001331515"/>
    </source>
</evidence>
<protein>
    <submittedName>
        <fullName evidence="1">Uncharacterized protein</fullName>
    </submittedName>
</protein>
<comment type="caution">
    <text evidence="1">The sequence shown here is derived from an EMBL/GenBank/DDBJ whole genome shotgun (WGS) entry which is preliminary data.</text>
</comment>
<dbReference type="AlphaFoldDB" id="A0AAN8IFD3"/>